<dbReference type="InterPro" id="IPR006260">
    <property type="entry name" value="TonB/TolA_C"/>
</dbReference>
<name>A0A1Q5TNP9_9GAMM</name>
<dbReference type="NCBIfam" id="TIGR01352">
    <property type="entry name" value="tonB_Cterm"/>
    <property type="match status" value="1"/>
</dbReference>
<keyword evidence="7" id="KW-0653">Protein transport</keyword>
<evidence type="ECO:0000256" key="5">
    <source>
        <dbReference type="ARBA" id="ARBA00022519"/>
    </source>
</evidence>
<feature type="transmembrane region" description="Helical" evidence="11">
    <location>
        <begin position="22"/>
        <end position="40"/>
    </location>
</feature>
<keyword evidence="6 11" id="KW-0812">Transmembrane</keyword>
<proteinExistence type="inferred from homology"/>
<protein>
    <submittedName>
        <fullName evidence="13">TonB-like protein</fullName>
    </submittedName>
</protein>
<dbReference type="Proteomes" id="UP000186268">
    <property type="component" value="Unassembled WGS sequence"/>
</dbReference>
<dbReference type="SUPFAM" id="SSF74653">
    <property type="entry name" value="TolA/TonB C-terminal domain"/>
    <property type="match status" value="1"/>
</dbReference>
<feature type="region of interest" description="Disordered" evidence="10">
    <location>
        <begin position="74"/>
        <end position="93"/>
    </location>
</feature>
<dbReference type="PANTHER" id="PTHR33446:SF2">
    <property type="entry name" value="PROTEIN TONB"/>
    <property type="match status" value="1"/>
</dbReference>
<dbReference type="PROSITE" id="PS52015">
    <property type="entry name" value="TONB_CTD"/>
    <property type="match status" value="1"/>
</dbReference>
<reference evidence="13 14" key="1">
    <citation type="submission" date="2016-09" db="EMBL/GenBank/DDBJ databases">
        <title>Xenorhabdus thuongxuanensis sp. nov. and Xenorhabdus eapokensis sp. nov., isolated from Steinernema species.</title>
        <authorList>
            <person name="Kaempfer P."/>
            <person name="Tobias N.J."/>
            <person name="Phan Ke L."/>
            <person name="Bode H.B."/>
            <person name="Glaeser S.P."/>
        </authorList>
    </citation>
    <scope>NUCLEOTIDE SEQUENCE [LARGE SCALE GENOMIC DNA]</scope>
    <source>
        <strain evidence="13 14">DL20</strain>
    </source>
</reference>
<dbReference type="AlphaFoldDB" id="A0A1Q5TNP9"/>
<keyword evidence="5" id="KW-0997">Cell inner membrane</keyword>
<feature type="compositionally biased region" description="Basic and acidic residues" evidence="10">
    <location>
        <begin position="125"/>
        <end position="156"/>
    </location>
</feature>
<accession>A0A1Q5TNP9</accession>
<gene>
    <name evidence="13" type="ORF">Xedl_02657</name>
</gene>
<evidence type="ECO:0000256" key="7">
    <source>
        <dbReference type="ARBA" id="ARBA00022927"/>
    </source>
</evidence>
<feature type="domain" description="TonB C-terminal" evidence="12">
    <location>
        <begin position="185"/>
        <end position="273"/>
    </location>
</feature>
<evidence type="ECO:0000256" key="2">
    <source>
        <dbReference type="ARBA" id="ARBA00006555"/>
    </source>
</evidence>
<dbReference type="GO" id="GO:0098797">
    <property type="term" value="C:plasma membrane protein complex"/>
    <property type="evidence" value="ECO:0007669"/>
    <property type="project" value="TreeGrafter"/>
</dbReference>
<dbReference type="InterPro" id="IPR051045">
    <property type="entry name" value="TonB-dependent_transducer"/>
</dbReference>
<dbReference type="GO" id="GO:0031992">
    <property type="term" value="F:energy transducer activity"/>
    <property type="evidence" value="ECO:0007669"/>
    <property type="project" value="TreeGrafter"/>
</dbReference>
<dbReference type="Gene3D" id="3.30.1150.10">
    <property type="match status" value="1"/>
</dbReference>
<dbReference type="STRING" id="1873482.Xedl_02657"/>
<dbReference type="Pfam" id="PF03544">
    <property type="entry name" value="TonB_C"/>
    <property type="match status" value="1"/>
</dbReference>
<keyword evidence="14" id="KW-1185">Reference proteome</keyword>
<dbReference type="EMBL" id="MKGQ01000020">
    <property type="protein sequence ID" value="OKP01814.1"/>
    <property type="molecule type" value="Genomic_DNA"/>
</dbReference>
<keyword evidence="8 11" id="KW-1133">Transmembrane helix</keyword>
<evidence type="ECO:0000256" key="3">
    <source>
        <dbReference type="ARBA" id="ARBA00022448"/>
    </source>
</evidence>
<evidence type="ECO:0000256" key="9">
    <source>
        <dbReference type="ARBA" id="ARBA00023136"/>
    </source>
</evidence>
<evidence type="ECO:0000256" key="11">
    <source>
        <dbReference type="SAM" id="Phobius"/>
    </source>
</evidence>
<dbReference type="InterPro" id="IPR037682">
    <property type="entry name" value="TonB_C"/>
</dbReference>
<comment type="similarity">
    <text evidence="2">Belongs to the TonB family.</text>
</comment>
<feature type="region of interest" description="Disordered" evidence="10">
    <location>
        <begin position="106"/>
        <end position="182"/>
    </location>
</feature>
<comment type="caution">
    <text evidence="13">The sequence shown here is derived from an EMBL/GenBank/DDBJ whole genome shotgun (WGS) entry which is preliminary data.</text>
</comment>
<evidence type="ECO:0000313" key="14">
    <source>
        <dbReference type="Proteomes" id="UP000186268"/>
    </source>
</evidence>
<comment type="subcellular location">
    <subcellularLocation>
        <location evidence="1">Cell inner membrane</location>
        <topology evidence="1">Single-pass membrane protein</topology>
        <orientation evidence="1">Periplasmic side</orientation>
    </subcellularLocation>
</comment>
<feature type="compositionally biased region" description="Polar residues" evidence="10">
    <location>
        <begin position="157"/>
        <end position="182"/>
    </location>
</feature>
<dbReference type="PANTHER" id="PTHR33446">
    <property type="entry name" value="PROTEIN TONB-RELATED"/>
    <property type="match status" value="1"/>
</dbReference>
<dbReference type="GO" id="GO:0015031">
    <property type="term" value="P:protein transport"/>
    <property type="evidence" value="ECO:0007669"/>
    <property type="project" value="UniProtKB-KW"/>
</dbReference>
<dbReference type="GO" id="GO:0055085">
    <property type="term" value="P:transmembrane transport"/>
    <property type="evidence" value="ECO:0007669"/>
    <property type="project" value="InterPro"/>
</dbReference>
<dbReference type="OrthoDB" id="9115347at2"/>
<evidence type="ECO:0000256" key="4">
    <source>
        <dbReference type="ARBA" id="ARBA00022475"/>
    </source>
</evidence>
<evidence type="ECO:0000256" key="8">
    <source>
        <dbReference type="ARBA" id="ARBA00022989"/>
    </source>
</evidence>
<keyword evidence="4" id="KW-1003">Cell membrane</keyword>
<keyword evidence="9 11" id="KW-0472">Membrane</keyword>
<evidence type="ECO:0000256" key="1">
    <source>
        <dbReference type="ARBA" id="ARBA00004383"/>
    </source>
</evidence>
<feature type="compositionally biased region" description="Basic and acidic residues" evidence="10">
    <location>
        <begin position="106"/>
        <end position="118"/>
    </location>
</feature>
<evidence type="ECO:0000256" key="10">
    <source>
        <dbReference type="SAM" id="MobiDB-lite"/>
    </source>
</evidence>
<organism evidence="13 14">
    <name type="scientific">Xenorhabdus eapokensis</name>
    <dbReference type="NCBI Taxonomy" id="1873482"/>
    <lineage>
        <taxon>Bacteria</taxon>
        <taxon>Pseudomonadati</taxon>
        <taxon>Pseudomonadota</taxon>
        <taxon>Gammaproteobacteria</taxon>
        <taxon>Enterobacterales</taxon>
        <taxon>Morganellaceae</taxon>
        <taxon>Xenorhabdus</taxon>
    </lineage>
</organism>
<dbReference type="RefSeq" id="WP_074024310.1">
    <property type="nucleotide sequence ID" value="NZ_CAWNAG010000113.1"/>
</dbReference>
<sequence>MTNTAILDNPAACSPLISRRRLLVGILIAVLLHTSLIWLFNRHASYDDDTAHHINNNASTLGLSIMMVAAPSWENKPEPVSSPSPLLTAPESPTKPELVLDRAIHPENKVAKPPEADKPKKRQKQQKEKPQEMAEKKTTQSPQVKKDNQTEQETHGSDQANSEGSMSRTATSQPLVGQGNSEVDNYYARLRQEIERHKRYPRKAKRMKQQGSVIVKFMLQNDGSITAAGIVQSSGNSAIDNEALKTLSLAKSVGFRPANMNPEVTLEIDFKLK</sequence>
<evidence type="ECO:0000313" key="13">
    <source>
        <dbReference type="EMBL" id="OKP01814.1"/>
    </source>
</evidence>
<evidence type="ECO:0000259" key="12">
    <source>
        <dbReference type="PROSITE" id="PS52015"/>
    </source>
</evidence>
<keyword evidence="3" id="KW-0813">Transport</keyword>
<evidence type="ECO:0000256" key="6">
    <source>
        <dbReference type="ARBA" id="ARBA00022692"/>
    </source>
</evidence>